<dbReference type="AlphaFoldDB" id="A0A1Y0V0Q4"/>
<evidence type="ECO:0000313" key="3">
    <source>
        <dbReference type="Proteomes" id="UP000195633"/>
    </source>
</evidence>
<organism evidence="2 3">
    <name type="scientific">Acetobacter ascendens</name>
    <dbReference type="NCBI Taxonomy" id="481146"/>
    <lineage>
        <taxon>Bacteria</taxon>
        <taxon>Pseudomonadati</taxon>
        <taxon>Pseudomonadota</taxon>
        <taxon>Alphaproteobacteria</taxon>
        <taxon>Acetobacterales</taxon>
        <taxon>Acetobacteraceae</taxon>
        <taxon>Acetobacter</taxon>
    </lineage>
</organism>
<sequence>MNEKPYELIETETAEDFMEALNPLKLPEHCRSNMIYRGQSDADWRLTPSLFRNDRFGICAGWSSNNIVRYEASMLFDFIENMGKVNLTDHRILRFEETIKEIIKEVKFYKKVRNNVHQNTNDSLNLAHDPSPFFSYRNWPNMGVLELMALAQHSGLPTRLLDWTYSPYVAAHFAAFSAIAPGIGVDQKIAVWSVNKTYTNDVRKNYLENGNLVTDVYRLEPPFCGSNPNAVFQSGCFLFIKEPTSEKPFEKIHLDQYLPDATALDNKNNTIKRSETTFRKVTVPATELGNILDICDLFGVSHSKLFRSYEGCAAEAKVALPSLKMLLN</sequence>
<dbReference type="EMBL" id="CP021524">
    <property type="protein sequence ID" value="ARW11730.1"/>
    <property type="molecule type" value="Genomic_DNA"/>
</dbReference>
<evidence type="ECO:0000259" key="1">
    <source>
        <dbReference type="SMART" id="SM00901"/>
    </source>
</evidence>
<dbReference type="RefSeq" id="WP_087636325.1">
    <property type="nucleotide sequence ID" value="NZ_CP021524.1"/>
</dbReference>
<proteinExistence type="predicted"/>
<protein>
    <recommendedName>
        <fullName evidence="1">FRG domain-containing protein</fullName>
    </recommendedName>
</protein>
<reference evidence="2 3" key="1">
    <citation type="submission" date="2017-05" db="EMBL/GenBank/DDBJ databases">
        <title>Genome sequence of Acetobacter pasteurianus subsp. ascendens strain SRCM101447.</title>
        <authorList>
            <person name="Cho S.H."/>
        </authorList>
    </citation>
    <scope>NUCLEOTIDE SEQUENCE [LARGE SCALE GENOMIC DNA]</scope>
    <source>
        <strain evidence="2 3">SRCM101447</strain>
    </source>
</reference>
<feature type="domain" description="FRG" evidence="1">
    <location>
        <begin position="30"/>
        <end position="180"/>
    </location>
</feature>
<gene>
    <name evidence="2" type="ORF">S101447_02692</name>
</gene>
<dbReference type="SMART" id="SM00901">
    <property type="entry name" value="FRG"/>
    <property type="match status" value="1"/>
</dbReference>
<dbReference type="Proteomes" id="UP000195633">
    <property type="component" value="Chromosome"/>
</dbReference>
<accession>A0A1Y0V0Q4</accession>
<dbReference type="Pfam" id="PF08867">
    <property type="entry name" value="FRG"/>
    <property type="match status" value="1"/>
</dbReference>
<name>A0A1Y0V0Q4_9PROT</name>
<dbReference type="InterPro" id="IPR014966">
    <property type="entry name" value="FRG-dom"/>
</dbReference>
<evidence type="ECO:0000313" key="2">
    <source>
        <dbReference type="EMBL" id="ARW11730.1"/>
    </source>
</evidence>